<gene>
    <name evidence="1" type="ORF">CKJ66_28075</name>
</gene>
<evidence type="ECO:0000313" key="2">
    <source>
        <dbReference type="Proteomes" id="UP000217768"/>
    </source>
</evidence>
<dbReference type="EMBL" id="NSFD01000064">
    <property type="protein sequence ID" value="PBA23527.1"/>
    <property type="molecule type" value="Genomic_DNA"/>
</dbReference>
<accession>A0A2A2ZAE6</accession>
<dbReference type="AlphaFoldDB" id="A0A2A2ZAE6"/>
<name>A0A2A2ZAE6_MYCAV</name>
<proteinExistence type="predicted"/>
<reference evidence="1 2" key="1">
    <citation type="submission" date="2017-08" db="EMBL/GenBank/DDBJ databases">
        <title>Phylogenetic analysis of Mycobacterium avium complex whole genomes.</title>
        <authorList>
            <person name="Caverly L.J."/>
            <person name="Spilker T."/>
            <person name="Lipuma J."/>
        </authorList>
    </citation>
    <scope>NUCLEOTIDE SEQUENCE [LARGE SCALE GENOMIC DNA]</scope>
    <source>
        <strain evidence="1 2">FLAC0165</strain>
    </source>
</reference>
<protein>
    <submittedName>
        <fullName evidence="1">Uncharacterized protein</fullName>
    </submittedName>
</protein>
<dbReference type="Proteomes" id="UP000217768">
    <property type="component" value="Unassembled WGS sequence"/>
</dbReference>
<sequence>MAAFNGDNTDWIHGRTVSSLLRRGLIQWINNGNAYENGRGGYITTRAGRELVASLEVVR</sequence>
<organism evidence="1 2">
    <name type="scientific">Mycobacterium avium</name>
    <dbReference type="NCBI Taxonomy" id="1764"/>
    <lineage>
        <taxon>Bacteria</taxon>
        <taxon>Bacillati</taxon>
        <taxon>Actinomycetota</taxon>
        <taxon>Actinomycetes</taxon>
        <taxon>Mycobacteriales</taxon>
        <taxon>Mycobacteriaceae</taxon>
        <taxon>Mycobacterium</taxon>
        <taxon>Mycobacterium avium complex (MAC)</taxon>
    </lineage>
</organism>
<evidence type="ECO:0000313" key="1">
    <source>
        <dbReference type="EMBL" id="PBA23527.1"/>
    </source>
</evidence>
<comment type="caution">
    <text evidence="1">The sequence shown here is derived from an EMBL/GenBank/DDBJ whole genome shotgun (WGS) entry which is preliminary data.</text>
</comment>